<name>A0ABT1AEA2_9RALS</name>
<dbReference type="Proteomes" id="UP001162811">
    <property type="component" value="Unassembled WGS sequence"/>
</dbReference>
<organism evidence="3 4">
    <name type="scientific">Ralstonia soli</name>
    <dbReference type="NCBI Taxonomy" id="2953896"/>
    <lineage>
        <taxon>Bacteria</taxon>
        <taxon>Pseudomonadati</taxon>
        <taxon>Pseudomonadota</taxon>
        <taxon>Betaproteobacteria</taxon>
        <taxon>Burkholderiales</taxon>
        <taxon>Burkholderiaceae</taxon>
        <taxon>Ralstonia</taxon>
    </lineage>
</organism>
<keyword evidence="2" id="KW-0456">Lyase</keyword>
<proteinExistence type="inferred from homology"/>
<sequence>MSLNVTIQGFVASVAINRPEKLNALDLAAFAEIGRLAEELDRDERVRVVVFRGTGHQAFSAGADISELVDITNDEARDRAKCRQAALQKLEDMSKPTVAVMSGYALGGGVELALACTFRIATADVKIAFPEVKIGQLPGAGGTQRLPRLIGRSRALDMMLTGRMIGAEEALGFGLLNRVIDDPNCDADAFIGQFTSLSPVALAAIKRAVHWSEGPLMKGLEMEVDQLYELNKSLDAEEGKRAFLQKRPPVFVGR</sequence>
<dbReference type="Gene3D" id="3.90.226.10">
    <property type="entry name" value="2-enoyl-CoA Hydratase, Chain A, domain 1"/>
    <property type="match status" value="1"/>
</dbReference>
<dbReference type="EMBL" id="JAMXHT010000001">
    <property type="protein sequence ID" value="MCO5396701.1"/>
    <property type="molecule type" value="Genomic_DNA"/>
</dbReference>
<dbReference type="SUPFAM" id="SSF52096">
    <property type="entry name" value="ClpP/crotonase"/>
    <property type="match status" value="1"/>
</dbReference>
<protein>
    <submittedName>
        <fullName evidence="3">Enoyl-CoA hydratase/isomerase family protein</fullName>
    </submittedName>
</protein>
<dbReference type="InterPro" id="IPR029045">
    <property type="entry name" value="ClpP/crotonase-like_dom_sf"/>
</dbReference>
<evidence type="ECO:0000256" key="1">
    <source>
        <dbReference type="ARBA" id="ARBA00005254"/>
    </source>
</evidence>
<dbReference type="InterPro" id="IPR001753">
    <property type="entry name" value="Enoyl-CoA_hydra/iso"/>
</dbReference>
<comment type="similarity">
    <text evidence="1">Belongs to the enoyl-CoA hydratase/isomerase family.</text>
</comment>
<evidence type="ECO:0000256" key="2">
    <source>
        <dbReference type="ARBA" id="ARBA00023239"/>
    </source>
</evidence>
<comment type="caution">
    <text evidence="3">The sequence shown here is derived from an EMBL/GenBank/DDBJ whole genome shotgun (WGS) entry which is preliminary data.</text>
</comment>
<dbReference type="PANTHER" id="PTHR11941">
    <property type="entry name" value="ENOYL-COA HYDRATASE-RELATED"/>
    <property type="match status" value="1"/>
</dbReference>
<reference evidence="3" key="1">
    <citation type="submission" date="2022-06" db="EMBL/GenBank/DDBJ databases">
        <authorList>
            <person name="Lu C.-H."/>
        </authorList>
    </citation>
    <scope>NUCLEOTIDE SEQUENCE</scope>
    <source>
        <strain evidence="3">21MJYT02-11</strain>
    </source>
</reference>
<dbReference type="RefSeq" id="WP_252675691.1">
    <property type="nucleotide sequence ID" value="NZ_JAMXHT010000001.1"/>
</dbReference>
<accession>A0ABT1AEA2</accession>
<dbReference type="CDD" id="cd06558">
    <property type="entry name" value="crotonase-like"/>
    <property type="match status" value="1"/>
</dbReference>
<dbReference type="InterPro" id="IPR014748">
    <property type="entry name" value="Enoyl-CoA_hydra_C"/>
</dbReference>
<gene>
    <name evidence="3" type="ORF">NG900_00650</name>
</gene>
<evidence type="ECO:0000313" key="4">
    <source>
        <dbReference type="Proteomes" id="UP001162811"/>
    </source>
</evidence>
<keyword evidence="4" id="KW-1185">Reference proteome</keyword>
<dbReference type="PANTHER" id="PTHR11941:SF54">
    <property type="entry name" value="ENOYL-COA HYDRATASE, MITOCHONDRIAL"/>
    <property type="match status" value="1"/>
</dbReference>
<dbReference type="Pfam" id="PF00378">
    <property type="entry name" value="ECH_1"/>
    <property type="match status" value="1"/>
</dbReference>
<dbReference type="Gene3D" id="1.10.12.10">
    <property type="entry name" value="Lyase 2-enoyl-coa Hydratase, Chain A, domain 2"/>
    <property type="match status" value="1"/>
</dbReference>
<reference evidence="3" key="2">
    <citation type="journal article" date="2023" name="Front. Microbiol.">
        <title>Ralstonia chuxiongensis sp. nov., Ralstonia mojiangensis sp. nov., and Ralstonia soli sp. nov., isolated from tobacco fields, are three novel species in the family Burkholderiaceae.</title>
        <authorList>
            <person name="Lu C.H."/>
            <person name="Zhang Y.Y."/>
            <person name="Jiang N."/>
            <person name="Chen W."/>
            <person name="Shao X."/>
            <person name="Zhao Z.M."/>
            <person name="Lu W.L."/>
            <person name="Hu X."/>
            <person name="Xi Y.X."/>
            <person name="Zou S.Y."/>
            <person name="Wei Q.J."/>
            <person name="Lin Z.L."/>
            <person name="Gong L."/>
            <person name="Gai X.T."/>
            <person name="Zhang L.Q."/>
            <person name="Li J.Y."/>
            <person name="Jin Y."/>
            <person name="Xia Z.Y."/>
        </authorList>
    </citation>
    <scope>NUCLEOTIDE SEQUENCE</scope>
    <source>
        <strain evidence="3">21MJYT02-11</strain>
    </source>
</reference>
<evidence type="ECO:0000313" key="3">
    <source>
        <dbReference type="EMBL" id="MCO5396701.1"/>
    </source>
</evidence>